<protein>
    <submittedName>
        <fullName evidence="1">Uncharacterized protein</fullName>
    </submittedName>
</protein>
<reference evidence="1 2" key="2">
    <citation type="submission" date="2017-02" db="EMBL/GenBank/DDBJ databases">
        <title>A genome survey and senescence transcriptome analysis in Lentinula edodes.</title>
        <authorList>
            <person name="Sakamoto Y."/>
            <person name="Nakade K."/>
            <person name="Sato S."/>
            <person name="Yoshida Y."/>
            <person name="Miyazaki K."/>
            <person name="Natsume S."/>
            <person name="Konno N."/>
        </authorList>
    </citation>
    <scope>NUCLEOTIDE SEQUENCE [LARGE SCALE GENOMIC DNA]</scope>
    <source>
        <strain evidence="1 2">NBRC 111202</strain>
    </source>
</reference>
<dbReference type="AlphaFoldDB" id="A0A1Q3ES97"/>
<sequence>MSTQTQLYLISFISNPLDTRWPLSRLQRPTVSTGIRIPFCADYVFISVFSSSRWILVASQFFFSSRYRIPTPTCTVNAGIKTYVEQVERVGLRNELVFAIYLSAQAATREARKLAYGSWEFSNVIGDSIPIAKKVAPPSRFATQKTSSDISE</sequence>
<reference evidence="1 2" key="1">
    <citation type="submission" date="2016-08" db="EMBL/GenBank/DDBJ databases">
        <authorList>
            <consortium name="Lentinula edodes genome sequencing consortium"/>
            <person name="Sakamoto Y."/>
            <person name="Nakade K."/>
            <person name="Sato S."/>
            <person name="Yoshida Y."/>
            <person name="Miyazaki K."/>
            <person name="Natsume S."/>
            <person name="Konno N."/>
        </authorList>
    </citation>
    <scope>NUCLEOTIDE SEQUENCE [LARGE SCALE GENOMIC DNA]</scope>
    <source>
        <strain evidence="1 2">NBRC 111202</strain>
    </source>
</reference>
<gene>
    <name evidence="1" type="ORF">LENED_012215</name>
</gene>
<proteinExistence type="predicted"/>
<comment type="caution">
    <text evidence="1">The sequence shown here is derived from an EMBL/GenBank/DDBJ whole genome shotgun (WGS) entry which is preliminary data.</text>
</comment>
<evidence type="ECO:0000313" key="1">
    <source>
        <dbReference type="EMBL" id="GAW09994.1"/>
    </source>
</evidence>
<dbReference type="EMBL" id="BDGU01001498">
    <property type="protein sequence ID" value="GAW09994.1"/>
    <property type="molecule type" value="Genomic_DNA"/>
</dbReference>
<evidence type="ECO:0000313" key="2">
    <source>
        <dbReference type="Proteomes" id="UP000188533"/>
    </source>
</evidence>
<accession>A0A1Q3ES97</accession>
<dbReference type="Proteomes" id="UP000188533">
    <property type="component" value="Unassembled WGS sequence"/>
</dbReference>
<name>A0A1Q3ES97_LENED</name>
<organism evidence="1 2">
    <name type="scientific">Lentinula edodes</name>
    <name type="common">Shiitake mushroom</name>
    <name type="synonym">Lentinus edodes</name>
    <dbReference type="NCBI Taxonomy" id="5353"/>
    <lineage>
        <taxon>Eukaryota</taxon>
        <taxon>Fungi</taxon>
        <taxon>Dikarya</taxon>
        <taxon>Basidiomycota</taxon>
        <taxon>Agaricomycotina</taxon>
        <taxon>Agaricomycetes</taxon>
        <taxon>Agaricomycetidae</taxon>
        <taxon>Agaricales</taxon>
        <taxon>Marasmiineae</taxon>
        <taxon>Omphalotaceae</taxon>
        <taxon>Lentinula</taxon>
    </lineage>
</organism>
<keyword evidence="2" id="KW-1185">Reference proteome</keyword>